<gene>
    <name evidence="1" type="ORF">BpHYR1_024308</name>
</gene>
<accession>A0A3M7SDW4</accession>
<comment type="caution">
    <text evidence="1">The sequence shown here is derived from an EMBL/GenBank/DDBJ whole genome shotgun (WGS) entry which is preliminary data.</text>
</comment>
<proteinExistence type="predicted"/>
<dbReference type="EMBL" id="REGN01001597">
    <property type="protein sequence ID" value="RNA33710.1"/>
    <property type="molecule type" value="Genomic_DNA"/>
</dbReference>
<protein>
    <submittedName>
        <fullName evidence="1">Uncharacterized protein</fullName>
    </submittedName>
</protein>
<organism evidence="1 2">
    <name type="scientific">Brachionus plicatilis</name>
    <name type="common">Marine rotifer</name>
    <name type="synonym">Brachionus muelleri</name>
    <dbReference type="NCBI Taxonomy" id="10195"/>
    <lineage>
        <taxon>Eukaryota</taxon>
        <taxon>Metazoa</taxon>
        <taxon>Spiralia</taxon>
        <taxon>Gnathifera</taxon>
        <taxon>Rotifera</taxon>
        <taxon>Eurotatoria</taxon>
        <taxon>Monogononta</taxon>
        <taxon>Pseudotrocha</taxon>
        <taxon>Ploima</taxon>
        <taxon>Brachionidae</taxon>
        <taxon>Brachionus</taxon>
    </lineage>
</organism>
<dbReference type="Proteomes" id="UP000276133">
    <property type="component" value="Unassembled WGS sequence"/>
</dbReference>
<name>A0A3M7SDW4_BRAPC</name>
<dbReference type="AlphaFoldDB" id="A0A3M7SDW4"/>
<evidence type="ECO:0000313" key="1">
    <source>
        <dbReference type="EMBL" id="RNA33710.1"/>
    </source>
</evidence>
<sequence>MVFTRFLLVFYNCDNEIKQGENLDKQIFAQENSISSKCSINLWEHSETNPNDMRPSFQSPCFIQIEA</sequence>
<keyword evidence="2" id="KW-1185">Reference proteome</keyword>
<evidence type="ECO:0000313" key="2">
    <source>
        <dbReference type="Proteomes" id="UP000276133"/>
    </source>
</evidence>
<reference evidence="1 2" key="1">
    <citation type="journal article" date="2018" name="Sci. Rep.">
        <title>Genomic signatures of local adaptation to the degree of environmental predictability in rotifers.</title>
        <authorList>
            <person name="Franch-Gras L."/>
            <person name="Hahn C."/>
            <person name="Garcia-Roger E.M."/>
            <person name="Carmona M.J."/>
            <person name="Serra M."/>
            <person name="Gomez A."/>
        </authorList>
    </citation>
    <scope>NUCLEOTIDE SEQUENCE [LARGE SCALE GENOMIC DNA]</scope>
    <source>
        <strain evidence="1">HYR1</strain>
    </source>
</reference>